<evidence type="ECO:0000313" key="6">
    <source>
        <dbReference type="Proteomes" id="UP000262195"/>
    </source>
</evidence>
<accession>A0A3D4S422</accession>
<comment type="caution">
    <text evidence="5">The sequence shown here is derived from an EMBL/GenBank/DDBJ whole genome shotgun (WGS) entry which is preliminary data.</text>
</comment>
<dbReference type="SUPFAM" id="SSF88713">
    <property type="entry name" value="Glycoside hydrolase/deacetylase"/>
    <property type="match status" value="1"/>
</dbReference>
<evidence type="ECO:0000313" key="5">
    <source>
        <dbReference type="EMBL" id="HCS93328.1"/>
    </source>
</evidence>
<feature type="compositionally biased region" description="Basic and acidic residues" evidence="3">
    <location>
        <begin position="29"/>
        <end position="56"/>
    </location>
</feature>
<evidence type="ECO:0000259" key="4">
    <source>
        <dbReference type="Pfam" id="PF01522"/>
    </source>
</evidence>
<feature type="domain" description="NodB homology" evidence="4">
    <location>
        <begin position="281"/>
        <end position="346"/>
    </location>
</feature>
<feature type="region of interest" description="Disordered" evidence="3">
    <location>
        <begin position="1"/>
        <end position="61"/>
    </location>
</feature>
<proteinExistence type="predicted"/>
<dbReference type="STRING" id="1121105.GCA_000421665_01895"/>
<dbReference type="GO" id="GO:0005975">
    <property type="term" value="P:carbohydrate metabolic process"/>
    <property type="evidence" value="ECO:0007669"/>
    <property type="project" value="InterPro"/>
</dbReference>
<dbReference type="InterPro" id="IPR011330">
    <property type="entry name" value="Glyco_hydro/deAcase_b/a-brl"/>
</dbReference>
<reference evidence="5 6" key="1">
    <citation type="journal article" date="2018" name="Nat. Biotechnol.">
        <title>A standardized bacterial taxonomy based on genome phylogeny substantially revises the tree of life.</title>
        <authorList>
            <person name="Parks D.H."/>
            <person name="Chuvochina M."/>
            <person name="Waite D.W."/>
            <person name="Rinke C."/>
            <person name="Skarshewski A."/>
            <person name="Chaumeil P.A."/>
            <person name="Hugenholtz P."/>
        </authorList>
    </citation>
    <scope>NUCLEOTIDE SEQUENCE [LARGE SCALE GENOMIC DNA]</scope>
    <source>
        <strain evidence="5">UBA11306</strain>
    </source>
</reference>
<sequence length="431" mass="48631">MSLGTMAVYNLSQSDDRMSQNDGSSDHSQNGDKDEAGNGDDKGKEDNKKQEEKAESEALEEANLLKAHYDYDGALAAISEEDSEAAKNLKAEIEKEKESLVEWNDPGKFSHLFFHSLIVDPKLAFESSQAQGYKNYMVTISEFNKIIEQLHKNNYVLVNFDDFVTVNDDQFVTFKGLKLPPNKKPLILSQDDVSYYEYMEGEGFASKLVLTKDNEIKNTYEDGGKKEVGDYDMVPLLDSFVKAHPDFSYHGAKGTLALTGYNGVLGYRTSISEYGDNDKTKKEIEEAKKVAKRLVETGWQMASHSWGHLNMTQASLDHIKRDNELWQQEVAPVIGKTSILIYPFGADIADWQDYTASNEKYEYLKSQGFAIYCNVDASTPSWGQLTDAYYRNARINIDGIRFNSVLSGETDILKNFFDTQSVYDANARNQN</sequence>
<dbReference type="Pfam" id="PF01522">
    <property type="entry name" value="Polysacc_deac_1"/>
    <property type="match status" value="1"/>
</dbReference>
<evidence type="ECO:0000256" key="3">
    <source>
        <dbReference type="SAM" id="MobiDB-lite"/>
    </source>
</evidence>
<dbReference type="PANTHER" id="PTHR34216:SF3">
    <property type="entry name" value="POLY-BETA-1,6-N-ACETYL-D-GLUCOSAMINE N-DEACETYLASE"/>
    <property type="match status" value="1"/>
</dbReference>
<dbReference type="InterPro" id="IPR051398">
    <property type="entry name" value="Polysacch_Deacetylase"/>
</dbReference>
<dbReference type="Gene3D" id="3.20.20.370">
    <property type="entry name" value="Glycoside hydrolase/deacetylase"/>
    <property type="match status" value="1"/>
</dbReference>
<dbReference type="PANTHER" id="PTHR34216">
    <property type="match status" value="1"/>
</dbReference>
<protein>
    <recommendedName>
        <fullName evidence="4">NodB homology domain-containing protein</fullName>
    </recommendedName>
</protein>
<dbReference type="EMBL" id="DQHO01000010">
    <property type="protein sequence ID" value="HCS93328.1"/>
    <property type="molecule type" value="Genomic_DNA"/>
</dbReference>
<name>A0A3D4S422_9ENTE</name>
<gene>
    <name evidence="5" type="ORF">DIW15_01300</name>
</gene>
<evidence type="ECO:0000256" key="2">
    <source>
        <dbReference type="ARBA" id="ARBA00022729"/>
    </source>
</evidence>
<dbReference type="AlphaFoldDB" id="A0A3D4S422"/>
<dbReference type="GO" id="GO:0005576">
    <property type="term" value="C:extracellular region"/>
    <property type="evidence" value="ECO:0007669"/>
    <property type="project" value="UniProtKB-SubCell"/>
</dbReference>
<organism evidence="5 6">
    <name type="scientific">Bavariicoccus seileri</name>
    <dbReference type="NCBI Taxonomy" id="549685"/>
    <lineage>
        <taxon>Bacteria</taxon>
        <taxon>Bacillati</taxon>
        <taxon>Bacillota</taxon>
        <taxon>Bacilli</taxon>
        <taxon>Lactobacillales</taxon>
        <taxon>Enterococcaceae</taxon>
        <taxon>Bavariicoccus</taxon>
    </lineage>
</organism>
<dbReference type="Proteomes" id="UP000262195">
    <property type="component" value="Unassembled WGS sequence"/>
</dbReference>
<dbReference type="GO" id="GO:0016810">
    <property type="term" value="F:hydrolase activity, acting on carbon-nitrogen (but not peptide) bonds"/>
    <property type="evidence" value="ECO:0007669"/>
    <property type="project" value="InterPro"/>
</dbReference>
<evidence type="ECO:0000256" key="1">
    <source>
        <dbReference type="ARBA" id="ARBA00004613"/>
    </source>
</evidence>
<comment type="subcellular location">
    <subcellularLocation>
        <location evidence="1">Secreted</location>
    </subcellularLocation>
</comment>
<dbReference type="InterPro" id="IPR002509">
    <property type="entry name" value="NODB_dom"/>
</dbReference>
<keyword evidence="2" id="KW-0732">Signal</keyword>